<reference evidence="6 7" key="1">
    <citation type="submission" date="2017-10" db="EMBL/GenBank/DDBJ databases">
        <title>Nyctiphanis sp. nov., isolated from the stomach of the euphausiid Nyctiphanes simplex (Hansen, 1911) in the Gulf of California.</title>
        <authorList>
            <person name="Gomez-Gil B."/>
            <person name="Aguilar-Mendez M."/>
            <person name="Lopez-Cortes A."/>
            <person name="Gomez-Gutierrez J."/>
            <person name="Roque A."/>
            <person name="Lang E."/>
            <person name="Gonzalez-Castillo A."/>
        </authorList>
    </citation>
    <scope>NUCLEOTIDE SEQUENCE [LARGE SCALE GENOMIC DNA]</scope>
    <source>
        <strain evidence="6 7">CAIM 600</strain>
    </source>
</reference>
<name>A0A4Q0YBQ8_9GAMM</name>
<gene>
    <name evidence="6" type="ORF">CS022_24335</name>
</gene>
<dbReference type="SUPFAM" id="SSF103473">
    <property type="entry name" value="MFS general substrate transporter"/>
    <property type="match status" value="1"/>
</dbReference>
<keyword evidence="3 4" id="KW-0472">Membrane</keyword>
<evidence type="ECO:0000313" key="6">
    <source>
        <dbReference type="EMBL" id="RXJ67762.1"/>
    </source>
</evidence>
<evidence type="ECO:0000256" key="2">
    <source>
        <dbReference type="ARBA" id="ARBA00022989"/>
    </source>
</evidence>
<proteinExistence type="predicted"/>
<evidence type="ECO:0000313" key="7">
    <source>
        <dbReference type="Proteomes" id="UP000290287"/>
    </source>
</evidence>
<feature type="transmembrane region" description="Helical" evidence="4">
    <location>
        <begin position="119"/>
        <end position="141"/>
    </location>
</feature>
<evidence type="ECO:0000256" key="3">
    <source>
        <dbReference type="ARBA" id="ARBA00023136"/>
    </source>
</evidence>
<sequence length="181" mass="19876">LLVIMSNSSVSIKSVAIHIALFTFSALFGIFTQMLSTRLSEKYLNDRKAIQVSFVLMGLAFAVLGFTQTFGETGNTVGLTLIPFLLFILLFSVGTSLGYPAIMAITANEHRGTFPATHFGVMYLFSHAMMLLVNIPLGQWLSQLMALKSLQPFWLMNFLVSIVLAAVIHIVIVNEKAKAKS</sequence>
<feature type="transmembrane region" description="Helical" evidence="4">
    <location>
        <begin position="153"/>
        <end position="173"/>
    </location>
</feature>
<feature type="non-terminal residue" evidence="6">
    <location>
        <position position="1"/>
    </location>
</feature>
<keyword evidence="2 4" id="KW-1133">Transmembrane helix</keyword>
<dbReference type="RefSeq" id="WP_235869895.1">
    <property type="nucleotide sequence ID" value="NZ_PEIB01000068.1"/>
</dbReference>
<keyword evidence="7" id="KW-1185">Reference proteome</keyword>
<dbReference type="GO" id="GO:0022857">
    <property type="term" value="F:transmembrane transporter activity"/>
    <property type="evidence" value="ECO:0007669"/>
    <property type="project" value="InterPro"/>
</dbReference>
<dbReference type="Proteomes" id="UP000290287">
    <property type="component" value="Unassembled WGS sequence"/>
</dbReference>
<organism evidence="6 7">
    <name type="scientific">Veronia nyctiphanis</name>
    <dbReference type="NCBI Taxonomy" id="1278244"/>
    <lineage>
        <taxon>Bacteria</taxon>
        <taxon>Pseudomonadati</taxon>
        <taxon>Pseudomonadota</taxon>
        <taxon>Gammaproteobacteria</taxon>
        <taxon>Vibrionales</taxon>
        <taxon>Vibrionaceae</taxon>
        <taxon>Veronia</taxon>
    </lineage>
</organism>
<protein>
    <recommendedName>
        <fullName evidence="5">Major facilitator superfamily (MFS) profile domain-containing protein</fullName>
    </recommendedName>
</protein>
<keyword evidence="1 4" id="KW-0812">Transmembrane</keyword>
<feature type="transmembrane region" description="Helical" evidence="4">
    <location>
        <begin position="49"/>
        <end position="70"/>
    </location>
</feature>
<evidence type="ECO:0000259" key="5">
    <source>
        <dbReference type="PROSITE" id="PS50850"/>
    </source>
</evidence>
<evidence type="ECO:0000256" key="1">
    <source>
        <dbReference type="ARBA" id="ARBA00022692"/>
    </source>
</evidence>
<dbReference type="AlphaFoldDB" id="A0A4Q0YBQ8"/>
<comment type="caution">
    <text evidence="6">The sequence shown here is derived from an EMBL/GenBank/DDBJ whole genome shotgun (WGS) entry which is preliminary data.</text>
</comment>
<evidence type="ECO:0000256" key="4">
    <source>
        <dbReference type="SAM" id="Phobius"/>
    </source>
</evidence>
<dbReference type="Gene3D" id="1.20.1250.20">
    <property type="entry name" value="MFS general substrate transporter like domains"/>
    <property type="match status" value="1"/>
</dbReference>
<feature type="transmembrane region" description="Helical" evidence="4">
    <location>
        <begin position="82"/>
        <end position="107"/>
    </location>
</feature>
<dbReference type="InterPro" id="IPR020846">
    <property type="entry name" value="MFS_dom"/>
</dbReference>
<accession>A0A4Q0YBQ8</accession>
<feature type="transmembrane region" description="Helical" evidence="4">
    <location>
        <begin position="15"/>
        <end position="37"/>
    </location>
</feature>
<feature type="domain" description="Major facilitator superfamily (MFS) profile" evidence="5">
    <location>
        <begin position="1"/>
        <end position="181"/>
    </location>
</feature>
<dbReference type="EMBL" id="PEIB01000068">
    <property type="protein sequence ID" value="RXJ67762.1"/>
    <property type="molecule type" value="Genomic_DNA"/>
</dbReference>
<dbReference type="InterPro" id="IPR036259">
    <property type="entry name" value="MFS_trans_sf"/>
</dbReference>
<dbReference type="PROSITE" id="PS50850">
    <property type="entry name" value="MFS"/>
    <property type="match status" value="1"/>
</dbReference>